<dbReference type="EMBL" id="JACHBR010000001">
    <property type="protein sequence ID" value="MBB5626914.1"/>
    <property type="molecule type" value="Genomic_DNA"/>
</dbReference>
<evidence type="ECO:0000313" key="3">
    <source>
        <dbReference type="Proteomes" id="UP000588112"/>
    </source>
</evidence>
<proteinExistence type="predicted"/>
<dbReference type="InterPro" id="IPR032710">
    <property type="entry name" value="NTF2-like_dom_sf"/>
</dbReference>
<dbReference type="InterPro" id="IPR037401">
    <property type="entry name" value="SnoaL-like"/>
</dbReference>
<dbReference type="Proteomes" id="UP000588112">
    <property type="component" value="Unassembled WGS sequence"/>
</dbReference>
<evidence type="ECO:0000259" key="1">
    <source>
        <dbReference type="Pfam" id="PF12680"/>
    </source>
</evidence>
<evidence type="ECO:0000313" key="2">
    <source>
        <dbReference type="EMBL" id="MBB5626914.1"/>
    </source>
</evidence>
<dbReference type="AlphaFoldDB" id="A0A7W8Z3T8"/>
<feature type="domain" description="SnoaL-like" evidence="1">
    <location>
        <begin position="7"/>
        <end position="107"/>
    </location>
</feature>
<dbReference type="SUPFAM" id="SSF54427">
    <property type="entry name" value="NTF2-like"/>
    <property type="match status" value="1"/>
</dbReference>
<organism evidence="2 3">
    <name type="scientific">Sphaerisporangium krabiense</name>
    <dbReference type="NCBI Taxonomy" id="763782"/>
    <lineage>
        <taxon>Bacteria</taxon>
        <taxon>Bacillati</taxon>
        <taxon>Actinomycetota</taxon>
        <taxon>Actinomycetes</taxon>
        <taxon>Streptosporangiales</taxon>
        <taxon>Streptosporangiaceae</taxon>
        <taxon>Sphaerisporangium</taxon>
    </lineage>
</organism>
<keyword evidence="3" id="KW-1185">Reference proteome</keyword>
<comment type="caution">
    <text evidence="2">The sequence shown here is derived from an EMBL/GenBank/DDBJ whole genome shotgun (WGS) entry which is preliminary data.</text>
</comment>
<dbReference type="Gene3D" id="3.10.450.50">
    <property type="match status" value="1"/>
</dbReference>
<dbReference type="RefSeq" id="WP_184611197.1">
    <property type="nucleotide sequence ID" value="NZ_BOOS01000069.1"/>
</dbReference>
<sequence length="123" mass="13568">MDTREVITRYYELANAGEWDAWCDLFAENQVMDEQLSGHVEGRETLRGMMKGFPETYARFANVPAHVVVEGEQAAVVSRISAVTVGGESIEAGVCNYFVVTDGLISYMSNFHDSVPFAPILGK</sequence>
<dbReference type="Pfam" id="PF12680">
    <property type="entry name" value="SnoaL_2"/>
    <property type="match status" value="1"/>
</dbReference>
<gene>
    <name evidence="2" type="ORF">BJ981_002613</name>
</gene>
<accession>A0A7W8Z3T8</accession>
<keyword evidence="2" id="KW-0413">Isomerase</keyword>
<name>A0A7W8Z3T8_9ACTN</name>
<dbReference type="GO" id="GO:0016853">
    <property type="term" value="F:isomerase activity"/>
    <property type="evidence" value="ECO:0007669"/>
    <property type="project" value="UniProtKB-KW"/>
</dbReference>
<reference evidence="2 3" key="1">
    <citation type="submission" date="2020-08" db="EMBL/GenBank/DDBJ databases">
        <title>Sequencing the genomes of 1000 actinobacteria strains.</title>
        <authorList>
            <person name="Klenk H.-P."/>
        </authorList>
    </citation>
    <scope>NUCLEOTIDE SEQUENCE [LARGE SCALE GENOMIC DNA]</scope>
    <source>
        <strain evidence="2 3">DSM 45790</strain>
    </source>
</reference>
<protein>
    <submittedName>
        <fullName evidence="2">Ketosteroid isomerase-like protein</fullName>
    </submittedName>
</protein>